<proteinExistence type="predicted"/>
<accession>A0A2J5I9C4</accession>
<protein>
    <submittedName>
        <fullName evidence="1">Uncharacterized protein</fullName>
    </submittedName>
</protein>
<dbReference type="OrthoDB" id="10320110at2759"/>
<dbReference type="Proteomes" id="UP000235023">
    <property type="component" value="Unassembled WGS sequence"/>
</dbReference>
<dbReference type="AlphaFoldDB" id="A0A2J5I9C4"/>
<evidence type="ECO:0000313" key="1">
    <source>
        <dbReference type="EMBL" id="PLN86446.1"/>
    </source>
</evidence>
<dbReference type="EMBL" id="KZ559498">
    <property type="protein sequence ID" value="PLN86446.1"/>
    <property type="molecule type" value="Genomic_DNA"/>
</dbReference>
<keyword evidence="2" id="KW-1185">Reference proteome</keyword>
<sequence length="171" mass="19528">MSEVSMNDSITSDPKEHVFYFVFYLPGTEECTFAMLKHCLKCLRSHQDVKVFTSKDEWDNYGEGARIGEIALEIATDNDDVDDACERAMSHIEKLMWCWAHTSEPSAEGFWVVVWSSDSDDDEESEAQKHVDRVDAELEACMQSLRLAKLDPTKEDLDATMTALDGWSMRE</sequence>
<gene>
    <name evidence="1" type="ORF">BDW42DRAFT_190037</name>
</gene>
<name>A0A2J5I9C4_9EURO</name>
<organism evidence="1 2">
    <name type="scientific">Aspergillus taichungensis</name>
    <dbReference type="NCBI Taxonomy" id="482145"/>
    <lineage>
        <taxon>Eukaryota</taxon>
        <taxon>Fungi</taxon>
        <taxon>Dikarya</taxon>
        <taxon>Ascomycota</taxon>
        <taxon>Pezizomycotina</taxon>
        <taxon>Eurotiomycetes</taxon>
        <taxon>Eurotiomycetidae</taxon>
        <taxon>Eurotiales</taxon>
        <taxon>Aspergillaceae</taxon>
        <taxon>Aspergillus</taxon>
        <taxon>Aspergillus subgen. Circumdati</taxon>
    </lineage>
</organism>
<evidence type="ECO:0000313" key="2">
    <source>
        <dbReference type="Proteomes" id="UP000235023"/>
    </source>
</evidence>
<reference evidence="2" key="1">
    <citation type="submission" date="2017-12" db="EMBL/GenBank/DDBJ databases">
        <authorList>
            <consortium name="DOE Joint Genome Institute"/>
            <person name="Mondo S.J."/>
            <person name="Kjaerbolling I."/>
            <person name="Vesth T.C."/>
            <person name="Frisvad J.C."/>
            <person name="Nybo J.L."/>
            <person name="Theobald S."/>
            <person name="Kuo A."/>
            <person name="Bowyer P."/>
            <person name="Matsuda Y."/>
            <person name="Lyhne E.K."/>
            <person name="Kogle M.E."/>
            <person name="Clum A."/>
            <person name="Lipzen A."/>
            <person name="Salamov A."/>
            <person name="Ngan C.Y."/>
            <person name="Daum C."/>
            <person name="Chiniquy J."/>
            <person name="Barry K."/>
            <person name="LaButti K."/>
            <person name="Haridas S."/>
            <person name="Simmons B.A."/>
            <person name="Magnuson J.K."/>
            <person name="Mortensen U.H."/>
            <person name="Larsen T.O."/>
            <person name="Grigoriev I.V."/>
            <person name="Baker S.E."/>
            <person name="Andersen M.R."/>
            <person name="Nordberg H.P."/>
            <person name="Cantor M.N."/>
            <person name="Hua S.X."/>
        </authorList>
    </citation>
    <scope>NUCLEOTIDE SEQUENCE [LARGE SCALE GENOMIC DNA]</scope>
    <source>
        <strain evidence="2">IBT 19404</strain>
    </source>
</reference>